<proteinExistence type="predicted"/>
<dbReference type="AlphaFoldDB" id="A0A6M3LD70"/>
<reference evidence="1" key="1">
    <citation type="submission" date="2020-03" db="EMBL/GenBank/DDBJ databases">
        <title>The deep terrestrial virosphere.</title>
        <authorList>
            <person name="Holmfeldt K."/>
            <person name="Nilsson E."/>
            <person name="Simone D."/>
            <person name="Lopez-Fernandez M."/>
            <person name="Wu X."/>
            <person name="de Brujin I."/>
            <person name="Lundin D."/>
            <person name="Andersson A."/>
            <person name="Bertilsson S."/>
            <person name="Dopson M."/>
        </authorList>
    </citation>
    <scope>NUCLEOTIDE SEQUENCE</scope>
    <source>
        <strain evidence="1">MM415B04758</strain>
    </source>
</reference>
<gene>
    <name evidence="1" type="ORF">MM415B04758_0009</name>
</gene>
<protein>
    <submittedName>
        <fullName evidence="1">Uncharacterized protein</fullName>
    </submittedName>
</protein>
<organism evidence="1">
    <name type="scientific">viral metagenome</name>
    <dbReference type="NCBI Taxonomy" id="1070528"/>
    <lineage>
        <taxon>unclassified sequences</taxon>
        <taxon>metagenomes</taxon>
        <taxon>organismal metagenomes</taxon>
    </lineage>
</organism>
<accession>A0A6M3LD70</accession>
<name>A0A6M3LD70_9ZZZZ</name>
<sequence length="80" mass="8842">MDGDHDWKTVLMAAHAGAREQRRRAERYEVALMLIAELEAGLPSQFAEAVVGGAPAERHYLEWLKKVDPGRTPPTEGTGE</sequence>
<evidence type="ECO:0000313" key="1">
    <source>
        <dbReference type="EMBL" id="QJA92279.1"/>
    </source>
</evidence>
<dbReference type="EMBL" id="MT143053">
    <property type="protein sequence ID" value="QJA92279.1"/>
    <property type="molecule type" value="Genomic_DNA"/>
</dbReference>